<evidence type="ECO:0000313" key="4">
    <source>
        <dbReference type="Proteomes" id="UP000248724"/>
    </source>
</evidence>
<dbReference type="Gene3D" id="3.40.50.12780">
    <property type="entry name" value="N-terminal domain of ligase-like"/>
    <property type="match status" value="1"/>
</dbReference>
<dbReference type="Proteomes" id="UP000248724">
    <property type="component" value="Unassembled WGS sequence"/>
</dbReference>
<dbReference type="AlphaFoldDB" id="A0A2W5Z255"/>
<sequence length="541" mass="58066">MPDRSVAAVSPTTAARRRRTPVAESLNLAQLAEDSLARVGDHDALVFEGKTWRSAALHERARRVATGLAALGVQPGDRVVVLMANCPEVLITYNAIWRAGAVVTPVVFLVTAAELGHILVDSSAVAVVTTPELLAVVRDAAATAPTVRHIVVASGGDAEADAVDGAGARRVDFVELEADEPGRLVYRGDDELAALMYTGGTTGRAKGVALSHRNLWRTGKSAWQSSNVPGLTRVITPLPLSHAYGMIVTIVGMHADEPSLAVIQRWFNTAEWVTLCERYGCQRTALVPAMMQMLLAEPLEEAHLESLRYVTSGAAPLALEVLREFERRVPSAEILEGYGCTETSAVISSSPPARRRVGSVGVPIRDCEVRILDDADRPLGVGEDGEICVRSPGVMSGYWNAPQETAEALRDGWLHTGDVGHFDSDGYLYVVDRKKDLILRGGFNVFPRDVEDVLLSHADVTMAGVVGRPDPRLGEEVVAFVTIRPGASVTADELIAHARSRLSATKSPREVQLVESMPLTSVGKLDRKALRALLADCAPVR</sequence>
<evidence type="ECO:0000259" key="1">
    <source>
        <dbReference type="Pfam" id="PF00501"/>
    </source>
</evidence>
<dbReference type="EMBL" id="QHBU01000212">
    <property type="protein sequence ID" value="PZR79302.1"/>
    <property type="molecule type" value="Genomic_DNA"/>
</dbReference>
<dbReference type="PANTHER" id="PTHR43767">
    <property type="entry name" value="LONG-CHAIN-FATTY-ACID--COA LIGASE"/>
    <property type="match status" value="1"/>
</dbReference>
<dbReference type="InterPro" id="IPR042099">
    <property type="entry name" value="ANL_N_sf"/>
</dbReference>
<evidence type="ECO:0000259" key="2">
    <source>
        <dbReference type="Pfam" id="PF13193"/>
    </source>
</evidence>
<dbReference type="InterPro" id="IPR045851">
    <property type="entry name" value="AMP-bd_C_sf"/>
</dbReference>
<dbReference type="Pfam" id="PF00501">
    <property type="entry name" value="AMP-binding"/>
    <property type="match status" value="1"/>
</dbReference>
<protein>
    <submittedName>
        <fullName evidence="3">Acyl-CoA synthetase</fullName>
    </submittedName>
</protein>
<gene>
    <name evidence="3" type="ORF">DLM65_11105</name>
</gene>
<dbReference type="InterPro" id="IPR050237">
    <property type="entry name" value="ATP-dep_AMP-bd_enzyme"/>
</dbReference>
<dbReference type="Pfam" id="PF13193">
    <property type="entry name" value="AMP-binding_C"/>
    <property type="match status" value="1"/>
</dbReference>
<dbReference type="InterPro" id="IPR025110">
    <property type="entry name" value="AMP-bd_C"/>
</dbReference>
<feature type="domain" description="AMP-dependent synthetase/ligase" evidence="1">
    <location>
        <begin position="34"/>
        <end position="399"/>
    </location>
</feature>
<proteinExistence type="predicted"/>
<dbReference type="PROSITE" id="PS00455">
    <property type="entry name" value="AMP_BINDING"/>
    <property type="match status" value="1"/>
</dbReference>
<organism evidence="3 4">
    <name type="scientific">Candidatus Aeolococcus gillhamiae</name>
    <dbReference type="NCBI Taxonomy" id="3127015"/>
    <lineage>
        <taxon>Bacteria</taxon>
        <taxon>Bacillati</taxon>
        <taxon>Candidatus Dormiibacterota</taxon>
        <taxon>Candidatus Dormibacteria</taxon>
        <taxon>Candidatus Aeolococcales</taxon>
        <taxon>Candidatus Aeolococcaceae</taxon>
        <taxon>Candidatus Aeolococcus</taxon>
    </lineage>
</organism>
<dbReference type="InterPro" id="IPR020845">
    <property type="entry name" value="AMP-binding_CS"/>
</dbReference>
<dbReference type="Gene3D" id="3.30.300.30">
    <property type="match status" value="1"/>
</dbReference>
<evidence type="ECO:0000313" key="3">
    <source>
        <dbReference type="EMBL" id="PZR79302.1"/>
    </source>
</evidence>
<dbReference type="GO" id="GO:0016877">
    <property type="term" value="F:ligase activity, forming carbon-sulfur bonds"/>
    <property type="evidence" value="ECO:0007669"/>
    <property type="project" value="UniProtKB-ARBA"/>
</dbReference>
<comment type="caution">
    <text evidence="3">The sequence shown here is derived from an EMBL/GenBank/DDBJ whole genome shotgun (WGS) entry which is preliminary data.</text>
</comment>
<dbReference type="PANTHER" id="PTHR43767:SF7">
    <property type="entry name" value="MEDIUM_LONG-CHAIN-FATTY-ACID--COA LIGASE FADD8"/>
    <property type="match status" value="1"/>
</dbReference>
<name>A0A2W5Z255_9BACT</name>
<feature type="domain" description="AMP-binding enzyme C-terminal" evidence="2">
    <location>
        <begin position="450"/>
        <end position="524"/>
    </location>
</feature>
<dbReference type="SUPFAM" id="SSF56801">
    <property type="entry name" value="Acetyl-CoA synthetase-like"/>
    <property type="match status" value="1"/>
</dbReference>
<accession>A0A2W5Z255</accession>
<dbReference type="InterPro" id="IPR000873">
    <property type="entry name" value="AMP-dep_synth/lig_dom"/>
</dbReference>
<reference evidence="3 4" key="1">
    <citation type="journal article" date="2017" name="Nature">
        <title>Atmospheric trace gases support primary production in Antarctic desert surface soil.</title>
        <authorList>
            <person name="Ji M."/>
            <person name="Greening C."/>
            <person name="Vanwonterghem I."/>
            <person name="Carere C.R."/>
            <person name="Bay S.K."/>
            <person name="Steen J.A."/>
            <person name="Montgomery K."/>
            <person name="Lines T."/>
            <person name="Beardall J."/>
            <person name="van Dorst J."/>
            <person name="Snape I."/>
            <person name="Stott M.B."/>
            <person name="Hugenholtz P."/>
            <person name="Ferrari B.C."/>
        </authorList>
    </citation>
    <scope>NUCLEOTIDE SEQUENCE [LARGE SCALE GENOMIC DNA]</scope>
    <source>
        <strain evidence="3">RRmetagenome_bin12</strain>
    </source>
</reference>